<feature type="region of interest" description="Disordered" evidence="1">
    <location>
        <begin position="1"/>
        <end position="89"/>
    </location>
</feature>
<accession>A0A8J2L692</accession>
<dbReference type="Proteomes" id="UP000708208">
    <property type="component" value="Unassembled WGS sequence"/>
</dbReference>
<evidence type="ECO:0000313" key="3">
    <source>
        <dbReference type="Proteomes" id="UP000708208"/>
    </source>
</evidence>
<organism evidence="2 3">
    <name type="scientific">Allacma fusca</name>
    <dbReference type="NCBI Taxonomy" id="39272"/>
    <lineage>
        <taxon>Eukaryota</taxon>
        <taxon>Metazoa</taxon>
        <taxon>Ecdysozoa</taxon>
        <taxon>Arthropoda</taxon>
        <taxon>Hexapoda</taxon>
        <taxon>Collembola</taxon>
        <taxon>Symphypleona</taxon>
        <taxon>Sminthuridae</taxon>
        <taxon>Allacma</taxon>
    </lineage>
</organism>
<comment type="caution">
    <text evidence="2">The sequence shown here is derived from an EMBL/GenBank/DDBJ whole genome shotgun (WGS) entry which is preliminary data.</text>
</comment>
<gene>
    <name evidence="2" type="ORF">AFUS01_LOCUS39220</name>
</gene>
<keyword evidence="3" id="KW-1185">Reference proteome</keyword>
<evidence type="ECO:0000256" key="1">
    <source>
        <dbReference type="SAM" id="MobiDB-lite"/>
    </source>
</evidence>
<feature type="compositionally biased region" description="Low complexity" evidence="1">
    <location>
        <begin position="23"/>
        <end position="36"/>
    </location>
</feature>
<dbReference type="AlphaFoldDB" id="A0A8J2L692"/>
<name>A0A8J2L692_9HEXA</name>
<reference evidence="2" key="1">
    <citation type="submission" date="2021-06" db="EMBL/GenBank/DDBJ databases">
        <authorList>
            <person name="Hodson N. C."/>
            <person name="Mongue J. A."/>
            <person name="Jaron S. K."/>
        </authorList>
    </citation>
    <scope>NUCLEOTIDE SEQUENCE</scope>
</reference>
<sequence>MAAVAGELAMDAVREKHTKKQKTSTVTKKVPVTPETGATTNTGRRRRRMQFITGGREASRAPSGSARQPIRRSAAPRNLPGQGEAIRQK</sequence>
<protein>
    <submittedName>
        <fullName evidence="2">Uncharacterized protein</fullName>
    </submittedName>
</protein>
<dbReference type="EMBL" id="CAJVCH010551120">
    <property type="protein sequence ID" value="CAG7829353.1"/>
    <property type="molecule type" value="Genomic_DNA"/>
</dbReference>
<proteinExistence type="predicted"/>
<evidence type="ECO:0000313" key="2">
    <source>
        <dbReference type="EMBL" id="CAG7829353.1"/>
    </source>
</evidence>